<dbReference type="Pfam" id="PF13520">
    <property type="entry name" value="AA_permease_2"/>
    <property type="match status" value="1"/>
</dbReference>
<sequence length="499" mass="52103">MSTVASEPVGVDKGLRRDSVGLLASVVLALSSVAPAYALTATLGPTVGEVGAQMPATFLVGFVPMLLVAYAYRRLNQVAPDAGTSFTWTTKAFGPHVGWMCGWGLLIATIIVLSNLAGVAVTFWYLFLAEVLGDPSIATWGDGKLVNVLTCLGFIGLATAVAYRGMTATKGVMYVLVAVQMAALVLFAVMAIGKATGGDVPTATDFEWAWLNPFSVESFSALATALSLSIFMYWGWDAALSACEETTGSERTPGIAALLSLLILAITYVVVAVAAQMYAGTGGEGIGLGNPDTEENVFAALAAPVLGSTVGLVLFLAVLASSASSLQTTFVPAARTMLAMSHYKALPGSLSRIHPTHGIPSYATLVSGVGTAIFYALMSLASENVLVDTILSLGLMICFYYGLTAFAATWYFRHEARKDLKSLLLKGVAPFLGGLTLAAVFVRLVIDTVDPAYGSGGSIFGLGTVFVLGVGVLALGAVFMLFWQTRAPAFFRGEVLERS</sequence>
<dbReference type="AlphaFoldDB" id="A0A9X3S7J8"/>
<dbReference type="PIRSF" id="PIRSF006060">
    <property type="entry name" value="AA_transporter"/>
    <property type="match status" value="1"/>
</dbReference>
<dbReference type="GO" id="GO:0022857">
    <property type="term" value="F:transmembrane transporter activity"/>
    <property type="evidence" value="ECO:0007669"/>
    <property type="project" value="InterPro"/>
</dbReference>
<feature type="transmembrane region" description="Helical" evidence="6">
    <location>
        <begin position="145"/>
        <end position="163"/>
    </location>
</feature>
<feature type="transmembrane region" description="Helical" evidence="6">
    <location>
        <begin position="52"/>
        <end position="72"/>
    </location>
</feature>
<dbReference type="Gene3D" id="1.20.1740.10">
    <property type="entry name" value="Amino acid/polyamine transporter I"/>
    <property type="match status" value="1"/>
</dbReference>
<evidence type="ECO:0000256" key="2">
    <source>
        <dbReference type="ARBA" id="ARBA00022475"/>
    </source>
</evidence>
<dbReference type="PANTHER" id="PTHR42770:SF7">
    <property type="entry name" value="MEMBRANE PROTEIN"/>
    <property type="match status" value="1"/>
</dbReference>
<evidence type="ECO:0000256" key="4">
    <source>
        <dbReference type="ARBA" id="ARBA00022989"/>
    </source>
</evidence>
<comment type="caution">
    <text evidence="7">The sequence shown here is derived from an EMBL/GenBank/DDBJ whole genome shotgun (WGS) entry which is preliminary data.</text>
</comment>
<evidence type="ECO:0000313" key="8">
    <source>
        <dbReference type="Proteomes" id="UP001147653"/>
    </source>
</evidence>
<dbReference type="PANTHER" id="PTHR42770">
    <property type="entry name" value="AMINO ACID TRANSPORTER-RELATED"/>
    <property type="match status" value="1"/>
</dbReference>
<feature type="transmembrane region" description="Helical" evidence="6">
    <location>
        <begin position="458"/>
        <end position="483"/>
    </location>
</feature>
<keyword evidence="2" id="KW-1003">Cell membrane</keyword>
<dbReference type="RefSeq" id="WP_270024672.1">
    <property type="nucleotide sequence ID" value="NZ_JAPDDP010000012.1"/>
</dbReference>
<protein>
    <submittedName>
        <fullName evidence="7">APC family permease</fullName>
    </submittedName>
</protein>
<dbReference type="Proteomes" id="UP001147653">
    <property type="component" value="Unassembled WGS sequence"/>
</dbReference>
<dbReference type="GO" id="GO:0005886">
    <property type="term" value="C:plasma membrane"/>
    <property type="evidence" value="ECO:0007669"/>
    <property type="project" value="UniProtKB-SubCell"/>
</dbReference>
<evidence type="ECO:0000313" key="7">
    <source>
        <dbReference type="EMBL" id="MDA0180363.1"/>
    </source>
</evidence>
<feature type="transmembrane region" description="Helical" evidence="6">
    <location>
        <begin position="424"/>
        <end position="446"/>
    </location>
</feature>
<feature type="transmembrane region" description="Helical" evidence="6">
    <location>
        <begin position="255"/>
        <end position="278"/>
    </location>
</feature>
<reference evidence="7" key="1">
    <citation type="submission" date="2022-10" db="EMBL/GenBank/DDBJ databases">
        <title>The WGS of Solirubrobacter phytolaccae KCTC 29190.</title>
        <authorList>
            <person name="Jiang Z."/>
        </authorList>
    </citation>
    <scope>NUCLEOTIDE SEQUENCE</scope>
    <source>
        <strain evidence="7">KCTC 29190</strain>
    </source>
</reference>
<evidence type="ECO:0000256" key="5">
    <source>
        <dbReference type="ARBA" id="ARBA00023136"/>
    </source>
</evidence>
<dbReference type="InterPro" id="IPR002293">
    <property type="entry name" value="AA/rel_permease1"/>
</dbReference>
<evidence type="ECO:0000256" key="1">
    <source>
        <dbReference type="ARBA" id="ARBA00004651"/>
    </source>
</evidence>
<feature type="transmembrane region" description="Helical" evidence="6">
    <location>
        <begin position="298"/>
        <end position="320"/>
    </location>
</feature>
<keyword evidence="4 6" id="KW-1133">Transmembrane helix</keyword>
<feature type="transmembrane region" description="Helical" evidence="6">
    <location>
        <begin position="390"/>
        <end position="412"/>
    </location>
</feature>
<feature type="transmembrane region" description="Helical" evidence="6">
    <location>
        <begin position="20"/>
        <end position="40"/>
    </location>
</feature>
<organism evidence="7 8">
    <name type="scientific">Solirubrobacter phytolaccae</name>
    <dbReference type="NCBI Taxonomy" id="1404360"/>
    <lineage>
        <taxon>Bacteria</taxon>
        <taxon>Bacillati</taxon>
        <taxon>Actinomycetota</taxon>
        <taxon>Thermoleophilia</taxon>
        <taxon>Solirubrobacterales</taxon>
        <taxon>Solirubrobacteraceae</taxon>
        <taxon>Solirubrobacter</taxon>
    </lineage>
</organism>
<gene>
    <name evidence="7" type="ORF">OJ997_08650</name>
</gene>
<feature type="transmembrane region" description="Helical" evidence="6">
    <location>
        <begin position="213"/>
        <end position="234"/>
    </location>
</feature>
<evidence type="ECO:0000256" key="6">
    <source>
        <dbReference type="SAM" id="Phobius"/>
    </source>
</evidence>
<feature type="transmembrane region" description="Helical" evidence="6">
    <location>
        <begin position="103"/>
        <end position="125"/>
    </location>
</feature>
<name>A0A9X3S7J8_9ACTN</name>
<keyword evidence="8" id="KW-1185">Reference proteome</keyword>
<comment type="subcellular location">
    <subcellularLocation>
        <location evidence="1">Cell membrane</location>
        <topology evidence="1">Multi-pass membrane protein</topology>
    </subcellularLocation>
</comment>
<accession>A0A9X3S7J8</accession>
<feature type="transmembrane region" description="Helical" evidence="6">
    <location>
        <begin position="172"/>
        <end position="193"/>
    </location>
</feature>
<evidence type="ECO:0000256" key="3">
    <source>
        <dbReference type="ARBA" id="ARBA00022692"/>
    </source>
</evidence>
<keyword evidence="5 6" id="KW-0472">Membrane</keyword>
<dbReference type="InterPro" id="IPR050367">
    <property type="entry name" value="APC_superfamily"/>
</dbReference>
<proteinExistence type="predicted"/>
<dbReference type="EMBL" id="JAPDDP010000012">
    <property type="protein sequence ID" value="MDA0180363.1"/>
    <property type="molecule type" value="Genomic_DNA"/>
</dbReference>
<keyword evidence="3 6" id="KW-0812">Transmembrane</keyword>
<feature type="transmembrane region" description="Helical" evidence="6">
    <location>
        <begin position="359"/>
        <end position="378"/>
    </location>
</feature>